<dbReference type="STRING" id="1847728.BTM29_08860"/>
<accession>A0A1P8Q474</accession>
<sequence length="163" mass="18454">MIGLVLNEQLSKDSIESLKLSVNKLRLLTSNIIIPTSNKDFQVISQIFNHQKNVKVIEHVTPFTNYGSLSDIYSASIQYNGIVEFLTISPINSHVNQEVLSIISDNQNSFATTIDQNCFTISHFLIDSNNLTSYLNLDNFDLEDFLTQEIQCMPVSFAKNDIF</sequence>
<dbReference type="KEGG" id="lalw:BTM29_08860"/>
<dbReference type="RefSeq" id="WP_076616309.1">
    <property type="nucleotide sequence ID" value="NZ_CP019323.1"/>
</dbReference>
<protein>
    <submittedName>
        <fullName evidence="1">Uncharacterized protein</fullName>
    </submittedName>
</protein>
<dbReference type="OrthoDB" id="2295851at2"/>
<evidence type="ECO:0000313" key="1">
    <source>
        <dbReference type="EMBL" id="APX72654.1"/>
    </source>
</evidence>
<reference evidence="2" key="1">
    <citation type="submission" date="2016-12" db="EMBL/GenBank/DDBJ databases">
        <authorList>
            <person name="Jung M.Y."/>
            <person name="Lee S.H."/>
        </authorList>
    </citation>
    <scope>NUCLEOTIDE SEQUENCE [LARGE SCALE GENOMIC DNA]</scope>
    <source>
        <strain evidence="2">WiKim39</strain>
    </source>
</reference>
<dbReference type="Proteomes" id="UP000187499">
    <property type="component" value="Chromosome"/>
</dbReference>
<dbReference type="EMBL" id="CP019323">
    <property type="protein sequence ID" value="APX72654.1"/>
    <property type="molecule type" value="Genomic_DNA"/>
</dbReference>
<evidence type="ECO:0000313" key="2">
    <source>
        <dbReference type="Proteomes" id="UP000187499"/>
    </source>
</evidence>
<dbReference type="AlphaFoldDB" id="A0A1P8Q474"/>
<organism evidence="1 2">
    <name type="scientific">Companilactobacillus allii</name>
    <dbReference type="NCBI Taxonomy" id="1847728"/>
    <lineage>
        <taxon>Bacteria</taxon>
        <taxon>Bacillati</taxon>
        <taxon>Bacillota</taxon>
        <taxon>Bacilli</taxon>
        <taxon>Lactobacillales</taxon>
        <taxon>Lactobacillaceae</taxon>
        <taxon>Companilactobacillus</taxon>
    </lineage>
</organism>
<name>A0A1P8Q474_9LACO</name>
<keyword evidence="2" id="KW-1185">Reference proteome</keyword>
<gene>
    <name evidence="1" type="ORF">BTM29_08860</name>
</gene>
<proteinExistence type="predicted"/>